<protein>
    <submittedName>
        <fullName evidence="1">DUF2793 domain-containing protein</fullName>
    </submittedName>
</protein>
<keyword evidence="2" id="KW-1185">Reference proteome</keyword>
<dbReference type="Proteomes" id="UP000704176">
    <property type="component" value="Unassembled WGS sequence"/>
</dbReference>
<dbReference type="InterPro" id="IPR021251">
    <property type="entry name" value="DUF2793"/>
</dbReference>
<evidence type="ECO:0000313" key="2">
    <source>
        <dbReference type="Proteomes" id="UP000704176"/>
    </source>
</evidence>
<dbReference type="RefSeq" id="WP_224312742.1">
    <property type="nucleotide sequence ID" value="NZ_JAIRBM010000005.1"/>
</dbReference>
<evidence type="ECO:0000313" key="1">
    <source>
        <dbReference type="EMBL" id="MBZ6076421.1"/>
    </source>
</evidence>
<organism evidence="1 2">
    <name type="scientific">Microvirga puerhi</name>
    <dbReference type="NCBI Taxonomy" id="2876078"/>
    <lineage>
        <taxon>Bacteria</taxon>
        <taxon>Pseudomonadati</taxon>
        <taxon>Pseudomonadota</taxon>
        <taxon>Alphaproteobacteria</taxon>
        <taxon>Hyphomicrobiales</taxon>
        <taxon>Methylobacteriaceae</taxon>
        <taxon>Microvirga</taxon>
    </lineage>
</organism>
<gene>
    <name evidence="1" type="ORF">K9B37_08975</name>
</gene>
<proteinExistence type="predicted"/>
<comment type="caution">
    <text evidence="1">The sequence shown here is derived from an EMBL/GenBank/DDBJ whole genome shotgun (WGS) entry which is preliminary data.</text>
</comment>
<reference evidence="1 2" key="1">
    <citation type="submission" date="2021-09" db="EMBL/GenBank/DDBJ databases">
        <title>The complete genome sequence of a new microorganism.</title>
        <authorList>
            <person name="Zi Z."/>
        </authorList>
    </citation>
    <scope>NUCLEOTIDE SEQUENCE [LARGE SCALE GENOMIC DNA]</scope>
    <source>
        <strain evidence="1 2">WGZ8</strain>
    </source>
</reference>
<name>A0ABS7VLM7_9HYPH</name>
<sequence length="511" mass="53560">MSTTSHLALPLLAAAQAQKHVTHNEALASLDALVHLAVKERHRTTPPAAPQEGERYLVGAGAGGSFQNREGEIALFDLGVWRFFTPRAGWRIYVEAEDAFLIHDGTDWYEIGHYVRGLEVLDRLGIGTTADDLNRFAARLNAALFDARTVDQGGTGDLRLVLNKPESRSVLSLLFQTRYGGRAEAGLVGNDDFSLRISSDGENWRDALVVDNRTGAVSFPHGVMPAGANLLMNASFAVNQRGFAGGPLPAGAYGFDRWRGGMGGATLSRGSDGTISLTGSIEQIVDVALAEPLLGAPHFGGCTLTLSVEDLSQPCMVMIGTKEATLPAGPGRSSVSVTLESSETSHVRCALAAGTGVTFKRIKLESGPYPTPWQRELPETEEARCRRYYQRLLPVGGAPGILPVLGQRKSTNVIDLPLTFPIAMRAAPTLAASSFSWASAAPVGSQIGFLDGGSGGWVGQTGGVTATMAAAPTASAAILRFQAGAAFSGTAGSIGNLYLGASASLGLQAEI</sequence>
<dbReference type="EMBL" id="JAIRBM010000005">
    <property type="protein sequence ID" value="MBZ6076421.1"/>
    <property type="molecule type" value="Genomic_DNA"/>
</dbReference>
<accession>A0ABS7VLM7</accession>
<dbReference type="Pfam" id="PF10983">
    <property type="entry name" value="DUF2793"/>
    <property type="match status" value="1"/>
</dbReference>